<dbReference type="InterPro" id="IPR001509">
    <property type="entry name" value="Epimerase_deHydtase"/>
</dbReference>
<dbReference type="SUPFAM" id="SSF51735">
    <property type="entry name" value="NAD(P)-binding Rossmann-fold domains"/>
    <property type="match status" value="1"/>
</dbReference>
<evidence type="ECO:0000256" key="1">
    <source>
        <dbReference type="ARBA" id="ARBA00007637"/>
    </source>
</evidence>
<reference evidence="4" key="1">
    <citation type="journal article" date="2019" name="Int. J. Syst. Evol. Microbiol.">
        <title>The Global Catalogue of Microorganisms (GCM) 10K type strain sequencing project: providing services to taxonomists for standard genome sequencing and annotation.</title>
        <authorList>
            <consortium name="The Broad Institute Genomics Platform"/>
            <consortium name="The Broad Institute Genome Sequencing Center for Infectious Disease"/>
            <person name="Wu L."/>
            <person name="Ma J."/>
        </authorList>
    </citation>
    <scope>NUCLEOTIDE SEQUENCE [LARGE SCALE GENOMIC DNA]</scope>
    <source>
        <strain evidence="4">CGMCC 4.7020</strain>
    </source>
</reference>
<dbReference type="InterPro" id="IPR036291">
    <property type="entry name" value="NAD(P)-bd_dom_sf"/>
</dbReference>
<evidence type="ECO:0000313" key="3">
    <source>
        <dbReference type="EMBL" id="MFD1309714.1"/>
    </source>
</evidence>
<gene>
    <name evidence="3" type="ORF">ACFQ5X_28130</name>
</gene>
<keyword evidence="4" id="KW-1185">Reference proteome</keyword>
<dbReference type="RefSeq" id="WP_381329047.1">
    <property type="nucleotide sequence ID" value="NZ_JBHTMM010000041.1"/>
</dbReference>
<accession>A0ABW3XL01</accession>
<evidence type="ECO:0000259" key="2">
    <source>
        <dbReference type="Pfam" id="PF01370"/>
    </source>
</evidence>
<dbReference type="EMBL" id="JBHTMM010000041">
    <property type="protein sequence ID" value="MFD1309714.1"/>
    <property type="molecule type" value="Genomic_DNA"/>
</dbReference>
<comment type="caution">
    <text evidence="3">The sequence shown here is derived from an EMBL/GenBank/DDBJ whole genome shotgun (WGS) entry which is preliminary data.</text>
</comment>
<dbReference type="Proteomes" id="UP001597058">
    <property type="component" value="Unassembled WGS sequence"/>
</dbReference>
<dbReference type="Gene3D" id="3.90.25.10">
    <property type="entry name" value="UDP-galactose 4-epimerase, domain 1"/>
    <property type="match status" value="1"/>
</dbReference>
<comment type="similarity">
    <text evidence="1">Belongs to the NAD(P)-dependent epimerase/dehydratase family.</text>
</comment>
<feature type="domain" description="NAD-dependent epimerase/dehydratase" evidence="2">
    <location>
        <begin position="5"/>
        <end position="242"/>
    </location>
</feature>
<sequence length="339" mass="37039">MTKHVLLTGAAGFVGSHVLRRILETTGWTVSCPVSLRHHGNTDRLAPLLARPDWAGRVDVFLCDLACGIPDTQRARIGHVDYLLNIASLSGVEESIADPTGFVRNNIELMGHVLDYARQTGPELMLHMGTDEEYGPAPDGYAHREWDTILPSNPYAASKAAQSAMATAAWRTFGLPVILTRTMNLVGPGQSGEKLVPTVIRKVIDGDTVPIYASTDGVPGMRHWIDAREFGDAWLHLIQHTVPQAYPVDDRPSLWHIVGVERSNLELAQAIADHIGKPLKYELVSFHASRPGHDLRYALDGSKLAAAGWAPSRSLEETIADSVDWYLANPAWLRTGVAA</sequence>
<proteinExistence type="inferred from homology"/>
<dbReference type="Pfam" id="PF01370">
    <property type="entry name" value="Epimerase"/>
    <property type="match status" value="1"/>
</dbReference>
<dbReference type="PANTHER" id="PTHR43000">
    <property type="entry name" value="DTDP-D-GLUCOSE 4,6-DEHYDRATASE-RELATED"/>
    <property type="match status" value="1"/>
</dbReference>
<name>A0ABW3XL01_9ACTN</name>
<organism evidence="3 4">
    <name type="scientific">Streptomyces kaempferi</name>
    <dbReference type="NCBI Taxonomy" id="333725"/>
    <lineage>
        <taxon>Bacteria</taxon>
        <taxon>Bacillati</taxon>
        <taxon>Actinomycetota</taxon>
        <taxon>Actinomycetes</taxon>
        <taxon>Kitasatosporales</taxon>
        <taxon>Streptomycetaceae</taxon>
        <taxon>Streptomyces</taxon>
    </lineage>
</organism>
<evidence type="ECO:0000313" key="4">
    <source>
        <dbReference type="Proteomes" id="UP001597058"/>
    </source>
</evidence>
<protein>
    <submittedName>
        <fullName evidence="3">NAD-dependent epimerase/dehydratase family protein</fullName>
    </submittedName>
</protein>
<dbReference type="Gene3D" id="3.40.50.720">
    <property type="entry name" value="NAD(P)-binding Rossmann-like Domain"/>
    <property type="match status" value="1"/>
</dbReference>